<evidence type="ECO:0000256" key="1">
    <source>
        <dbReference type="ARBA" id="ARBA00001946"/>
    </source>
</evidence>
<dbReference type="Gene3D" id="2.40.340.10">
    <property type="entry name" value="MoeA, C-terminal, domain IV"/>
    <property type="match status" value="1"/>
</dbReference>
<dbReference type="InterPro" id="IPR001453">
    <property type="entry name" value="MoaB/Mog_dom"/>
</dbReference>
<dbReference type="Pfam" id="PF00994">
    <property type="entry name" value="MoCF_biosynth"/>
    <property type="match status" value="1"/>
</dbReference>
<gene>
    <name evidence="13" type="ORF">GCM10007053_29320</name>
</gene>
<keyword evidence="9 11" id="KW-0501">Molybdenum cofactor biosynthesis</keyword>
<name>A0A919CMT3_9GAMM</name>
<dbReference type="Gene3D" id="3.90.105.10">
    <property type="entry name" value="Molybdopterin biosynthesis moea protein, domain 2"/>
    <property type="match status" value="1"/>
</dbReference>
<evidence type="ECO:0000259" key="12">
    <source>
        <dbReference type="SMART" id="SM00852"/>
    </source>
</evidence>
<dbReference type="InterPro" id="IPR038987">
    <property type="entry name" value="MoeA-like"/>
</dbReference>
<dbReference type="GO" id="GO:0061599">
    <property type="term" value="F:molybdopterin molybdotransferase activity"/>
    <property type="evidence" value="ECO:0007669"/>
    <property type="project" value="UniProtKB-UniRule"/>
</dbReference>
<dbReference type="GO" id="GO:0046872">
    <property type="term" value="F:metal ion binding"/>
    <property type="evidence" value="ECO:0007669"/>
    <property type="project" value="UniProtKB-UniRule"/>
</dbReference>
<evidence type="ECO:0000256" key="8">
    <source>
        <dbReference type="ARBA" id="ARBA00022842"/>
    </source>
</evidence>
<comment type="function">
    <text evidence="2 11">Catalyzes the insertion of molybdate into adenylated molybdopterin with the concomitant release of AMP.</text>
</comment>
<keyword evidence="14" id="KW-1185">Reference proteome</keyword>
<dbReference type="InterPro" id="IPR005111">
    <property type="entry name" value="MoeA_C_domain_IV"/>
</dbReference>
<evidence type="ECO:0000256" key="10">
    <source>
        <dbReference type="ARBA" id="ARBA00047317"/>
    </source>
</evidence>
<protein>
    <recommendedName>
        <fullName evidence="11">Molybdopterin molybdenumtransferase</fullName>
        <ecNumber evidence="11">2.10.1.1</ecNumber>
    </recommendedName>
</protein>
<comment type="pathway">
    <text evidence="3 11">Cofactor biosynthesis; molybdopterin biosynthesis.</text>
</comment>
<keyword evidence="7 11" id="KW-0479">Metal-binding</keyword>
<dbReference type="InterPro" id="IPR036425">
    <property type="entry name" value="MoaB/Mog-like_dom_sf"/>
</dbReference>
<dbReference type="SUPFAM" id="SSF63882">
    <property type="entry name" value="MoeA N-terminal region -like"/>
    <property type="match status" value="1"/>
</dbReference>
<comment type="similarity">
    <text evidence="4 11">Belongs to the MoeA family.</text>
</comment>
<dbReference type="NCBIfam" id="NF045515">
    <property type="entry name" value="Glp_gephyrin"/>
    <property type="match status" value="1"/>
</dbReference>
<dbReference type="GO" id="GO:0005829">
    <property type="term" value="C:cytosol"/>
    <property type="evidence" value="ECO:0007669"/>
    <property type="project" value="TreeGrafter"/>
</dbReference>
<dbReference type="InterPro" id="IPR036135">
    <property type="entry name" value="MoeA_linker/N_sf"/>
</dbReference>
<evidence type="ECO:0000256" key="5">
    <source>
        <dbReference type="ARBA" id="ARBA00022505"/>
    </source>
</evidence>
<dbReference type="RefSeq" id="WP_189478566.1">
    <property type="nucleotide sequence ID" value="NZ_BMYM01000003.1"/>
</dbReference>
<keyword evidence="6 11" id="KW-0808">Transferase</keyword>
<evidence type="ECO:0000256" key="4">
    <source>
        <dbReference type="ARBA" id="ARBA00010763"/>
    </source>
</evidence>
<dbReference type="Proteomes" id="UP000644693">
    <property type="component" value="Unassembled WGS sequence"/>
</dbReference>
<sequence length="400" mass="41942">MKKLTPLADALDHILERAQPMDVVESVRLQEALGRVLAAPVTSDIAVPGEDNSAMDGYALRAKDAGQALAVSQRIAAGAVPEPLTPGTAARIFTGATVPEGADAVAMQEDCVLNEGVITITADVREGQHIRRAGQDIQAGEQLLAPGRRLRPQDLGMLASVGVATVRVYRPLRVAILSTGDELLEPGQPLSPGKLYNSNRYTLQGLLQGLGMEVIDGGIVDDDAAGTREALSRAAASADVVITSGGVSVGEEDHVKDAVRSLGELGLWKLAIKPGKPLAFGHVQGTPFIGLPGNPSSVFVTFCLIARPYLLKRQGCAEIEPPSVRARADFSITRVGTRQEYLRAILSIDGEVMRVSVGENQSSGVLSAVSRSNVLAVIPPGMTVSPGDTVEVFLLDLLSG</sequence>
<dbReference type="InterPro" id="IPR005110">
    <property type="entry name" value="MoeA_linker/N"/>
</dbReference>
<keyword evidence="5 11" id="KW-0500">Molybdenum</keyword>
<dbReference type="FunFam" id="3.40.980.10:FF:000004">
    <property type="entry name" value="Molybdopterin molybdenumtransferase"/>
    <property type="match status" value="1"/>
</dbReference>
<dbReference type="InterPro" id="IPR036688">
    <property type="entry name" value="MoeA_C_domain_IV_sf"/>
</dbReference>
<evidence type="ECO:0000256" key="2">
    <source>
        <dbReference type="ARBA" id="ARBA00002901"/>
    </source>
</evidence>
<accession>A0A919CMT3</accession>
<proteinExistence type="inferred from homology"/>
<dbReference type="Pfam" id="PF03454">
    <property type="entry name" value="MoeA_C"/>
    <property type="match status" value="1"/>
</dbReference>
<dbReference type="PROSITE" id="PS01079">
    <property type="entry name" value="MOCF_BIOSYNTHESIS_2"/>
    <property type="match status" value="1"/>
</dbReference>
<dbReference type="EMBL" id="BMYM01000003">
    <property type="protein sequence ID" value="GHD38545.1"/>
    <property type="molecule type" value="Genomic_DNA"/>
</dbReference>
<evidence type="ECO:0000313" key="13">
    <source>
        <dbReference type="EMBL" id="GHD38545.1"/>
    </source>
</evidence>
<dbReference type="AlphaFoldDB" id="A0A919CMT3"/>
<dbReference type="PANTHER" id="PTHR10192">
    <property type="entry name" value="MOLYBDOPTERIN BIOSYNTHESIS PROTEIN"/>
    <property type="match status" value="1"/>
</dbReference>
<dbReference type="NCBIfam" id="TIGR00177">
    <property type="entry name" value="molyb_syn"/>
    <property type="match status" value="1"/>
</dbReference>
<comment type="catalytic activity">
    <reaction evidence="10">
        <text>adenylyl-molybdopterin + molybdate = Mo-molybdopterin + AMP + H(+)</text>
        <dbReference type="Rhea" id="RHEA:35047"/>
        <dbReference type="ChEBI" id="CHEBI:15378"/>
        <dbReference type="ChEBI" id="CHEBI:36264"/>
        <dbReference type="ChEBI" id="CHEBI:62727"/>
        <dbReference type="ChEBI" id="CHEBI:71302"/>
        <dbReference type="ChEBI" id="CHEBI:456215"/>
        <dbReference type="EC" id="2.10.1.1"/>
    </reaction>
</comment>
<dbReference type="GO" id="GO:0006777">
    <property type="term" value="P:Mo-molybdopterin cofactor biosynthetic process"/>
    <property type="evidence" value="ECO:0007669"/>
    <property type="project" value="UniProtKB-UniRule"/>
</dbReference>
<comment type="cofactor">
    <cofactor evidence="1 11">
        <name>Mg(2+)</name>
        <dbReference type="ChEBI" id="CHEBI:18420"/>
    </cofactor>
</comment>
<evidence type="ECO:0000256" key="3">
    <source>
        <dbReference type="ARBA" id="ARBA00005046"/>
    </source>
</evidence>
<evidence type="ECO:0000256" key="11">
    <source>
        <dbReference type="RuleBase" id="RU365090"/>
    </source>
</evidence>
<dbReference type="InterPro" id="IPR008284">
    <property type="entry name" value="MoCF_biosynth_CS"/>
</dbReference>
<dbReference type="Pfam" id="PF03453">
    <property type="entry name" value="MoeA_N"/>
    <property type="match status" value="1"/>
</dbReference>
<dbReference type="Gene3D" id="3.40.980.10">
    <property type="entry name" value="MoaB/Mog-like domain"/>
    <property type="match status" value="1"/>
</dbReference>
<comment type="caution">
    <text evidence="13">The sequence shown here is derived from an EMBL/GenBank/DDBJ whole genome shotgun (WGS) entry which is preliminary data.</text>
</comment>
<keyword evidence="8 11" id="KW-0460">Magnesium</keyword>
<dbReference type="SMART" id="SM00852">
    <property type="entry name" value="MoCF_biosynth"/>
    <property type="match status" value="1"/>
</dbReference>
<dbReference type="Gene3D" id="2.170.190.11">
    <property type="entry name" value="Molybdopterin biosynthesis moea protein, domain 3"/>
    <property type="match status" value="1"/>
</dbReference>
<reference evidence="13" key="1">
    <citation type="journal article" date="2014" name="Int. J. Syst. Evol. Microbiol.">
        <title>Complete genome sequence of Corynebacterium casei LMG S-19264T (=DSM 44701T), isolated from a smear-ripened cheese.</title>
        <authorList>
            <consortium name="US DOE Joint Genome Institute (JGI-PGF)"/>
            <person name="Walter F."/>
            <person name="Albersmeier A."/>
            <person name="Kalinowski J."/>
            <person name="Ruckert C."/>
        </authorList>
    </citation>
    <scope>NUCLEOTIDE SEQUENCE</scope>
    <source>
        <strain evidence="13">KCTC 23430</strain>
    </source>
</reference>
<evidence type="ECO:0000256" key="9">
    <source>
        <dbReference type="ARBA" id="ARBA00023150"/>
    </source>
</evidence>
<dbReference type="SUPFAM" id="SSF63867">
    <property type="entry name" value="MoeA C-terminal domain-like"/>
    <property type="match status" value="1"/>
</dbReference>
<organism evidence="13 14">
    <name type="scientific">Parahalioglobus pacificus</name>
    <dbReference type="NCBI Taxonomy" id="930806"/>
    <lineage>
        <taxon>Bacteria</taxon>
        <taxon>Pseudomonadati</taxon>
        <taxon>Pseudomonadota</taxon>
        <taxon>Gammaproteobacteria</taxon>
        <taxon>Cellvibrionales</taxon>
        <taxon>Halieaceae</taxon>
        <taxon>Parahalioglobus</taxon>
    </lineage>
</organism>
<dbReference type="EC" id="2.10.1.1" evidence="11"/>
<evidence type="ECO:0000256" key="7">
    <source>
        <dbReference type="ARBA" id="ARBA00022723"/>
    </source>
</evidence>
<reference evidence="13" key="2">
    <citation type="submission" date="2020-09" db="EMBL/GenBank/DDBJ databases">
        <authorList>
            <person name="Sun Q."/>
            <person name="Kim S."/>
        </authorList>
    </citation>
    <scope>NUCLEOTIDE SEQUENCE</scope>
    <source>
        <strain evidence="13">KCTC 23430</strain>
    </source>
</reference>
<dbReference type="PANTHER" id="PTHR10192:SF5">
    <property type="entry name" value="GEPHYRIN"/>
    <property type="match status" value="1"/>
</dbReference>
<evidence type="ECO:0000313" key="14">
    <source>
        <dbReference type="Proteomes" id="UP000644693"/>
    </source>
</evidence>
<dbReference type="SUPFAM" id="SSF53218">
    <property type="entry name" value="Molybdenum cofactor biosynthesis proteins"/>
    <property type="match status" value="1"/>
</dbReference>
<evidence type="ECO:0000256" key="6">
    <source>
        <dbReference type="ARBA" id="ARBA00022679"/>
    </source>
</evidence>
<dbReference type="CDD" id="cd00887">
    <property type="entry name" value="MoeA"/>
    <property type="match status" value="1"/>
</dbReference>
<feature type="domain" description="MoaB/Mog" evidence="12">
    <location>
        <begin position="175"/>
        <end position="312"/>
    </location>
</feature>